<evidence type="ECO:0000313" key="1">
    <source>
        <dbReference type="EMBL" id="VEL31962.1"/>
    </source>
</evidence>
<comment type="caution">
    <text evidence="1">The sequence shown here is derived from an EMBL/GenBank/DDBJ whole genome shotgun (WGS) entry which is preliminary data.</text>
</comment>
<proteinExistence type="predicted"/>
<dbReference type="EMBL" id="CAAALY010128589">
    <property type="protein sequence ID" value="VEL31962.1"/>
    <property type="molecule type" value="Genomic_DNA"/>
</dbReference>
<reference evidence="1" key="1">
    <citation type="submission" date="2018-11" db="EMBL/GenBank/DDBJ databases">
        <authorList>
            <consortium name="Pathogen Informatics"/>
        </authorList>
    </citation>
    <scope>NUCLEOTIDE SEQUENCE</scope>
</reference>
<dbReference type="OrthoDB" id="6275838at2759"/>
<evidence type="ECO:0000313" key="2">
    <source>
        <dbReference type="Proteomes" id="UP000784294"/>
    </source>
</evidence>
<accession>A0A448XA85</accession>
<dbReference type="AlphaFoldDB" id="A0A448XA85"/>
<name>A0A448XA85_9PLAT</name>
<gene>
    <name evidence="1" type="ORF">PXEA_LOCUS25402</name>
</gene>
<keyword evidence="2" id="KW-1185">Reference proteome</keyword>
<protein>
    <submittedName>
        <fullName evidence="1">Uncharacterized protein</fullName>
    </submittedName>
</protein>
<organism evidence="1 2">
    <name type="scientific">Protopolystoma xenopodis</name>
    <dbReference type="NCBI Taxonomy" id="117903"/>
    <lineage>
        <taxon>Eukaryota</taxon>
        <taxon>Metazoa</taxon>
        <taxon>Spiralia</taxon>
        <taxon>Lophotrochozoa</taxon>
        <taxon>Platyhelminthes</taxon>
        <taxon>Monogenea</taxon>
        <taxon>Polyopisthocotylea</taxon>
        <taxon>Polystomatidea</taxon>
        <taxon>Polystomatidae</taxon>
        <taxon>Protopolystoma</taxon>
    </lineage>
</organism>
<sequence length="68" mass="7640">MRFDQQFMDSMAGRQNVYSADEMKVDCCLLSHNNSYVVTGSSSGPPQVWDMHVSSTLLRISTSHRTVV</sequence>
<dbReference type="Proteomes" id="UP000784294">
    <property type="component" value="Unassembled WGS sequence"/>
</dbReference>